<sequence>MVRAQLKLLDHLGISKLFVSVGSSMGGMQSIVTACGCGITGPSSIALQYAQWSGQSIVVHPYHSSIPILQ</sequence>
<organism evidence="1 2">
    <name type="scientific">Phakopsora pachyrhizi</name>
    <name type="common">Asian soybean rust disease fungus</name>
    <dbReference type="NCBI Taxonomy" id="170000"/>
    <lineage>
        <taxon>Eukaryota</taxon>
        <taxon>Fungi</taxon>
        <taxon>Dikarya</taxon>
        <taxon>Basidiomycota</taxon>
        <taxon>Pucciniomycotina</taxon>
        <taxon>Pucciniomycetes</taxon>
        <taxon>Pucciniales</taxon>
        <taxon>Phakopsoraceae</taxon>
        <taxon>Phakopsora</taxon>
    </lineage>
</organism>
<comment type="caution">
    <text evidence="1">The sequence shown here is derived from an EMBL/GenBank/DDBJ whole genome shotgun (WGS) entry which is preliminary data.</text>
</comment>
<dbReference type="PROSITE" id="PS51257">
    <property type="entry name" value="PROKAR_LIPOPROTEIN"/>
    <property type="match status" value="1"/>
</dbReference>
<proteinExistence type="predicted"/>
<reference evidence="1" key="1">
    <citation type="submission" date="2022-06" db="EMBL/GenBank/DDBJ databases">
        <authorList>
            <consortium name="SYNGENTA / RWTH Aachen University"/>
        </authorList>
    </citation>
    <scope>NUCLEOTIDE SEQUENCE</scope>
</reference>
<accession>A0AAV0BLA8</accession>
<dbReference type="SUPFAM" id="SSF53474">
    <property type="entry name" value="alpha/beta-Hydrolases"/>
    <property type="match status" value="1"/>
</dbReference>
<dbReference type="InterPro" id="IPR029058">
    <property type="entry name" value="AB_hydrolase_fold"/>
</dbReference>
<dbReference type="AlphaFoldDB" id="A0AAV0BLA8"/>
<name>A0AAV0BLA8_PHAPC</name>
<dbReference type="EMBL" id="CALTRL010005836">
    <property type="protein sequence ID" value="CAH7687124.1"/>
    <property type="molecule type" value="Genomic_DNA"/>
</dbReference>
<gene>
    <name evidence="1" type="ORF">PPACK8108_LOCUS21864</name>
</gene>
<protein>
    <submittedName>
        <fullName evidence="1">Uncharacterized protein</fullName>
    </submittedName>
</protein>
<evidence type="ECO:0000313" key="2">
    <source>
        <dbReference type="Proteomes" id="UP001153365"/>
    </source>
</evidence>
<dbReference type="Proteomes" id="UP001153365">
    <property type="component" value="Unassembled WGS sequence"/>
</dbReference>
<dbReference type="Gene3D" id="3.40.50.1820">
    <property type="entry name" value="alpha/beta hydrolase"/>
    <property type="match status" value="1"/>
</dbReference>
<keyword evidence="2" id="KW-1185">Reference proteome</keyword>
<evidence type="ECO:0000313" key="1">
    <source>
        <dbReference type="EMBL" id="CAH7687124.1"/>
    </source>
</evidence>